<keyword evidence="4 7" id="KW-0732">Signal</keyword>
<evidence type="ECO:0000256" key="6">
    <source>
        <dbReference type="ARBA" id="ARBA00038471"/>
    </source>
</evidence>
<organism evidence="9 10">
    <name type="scientific">Manihot esculenta</name>
    <name type="common">Cassava</name>
    <name type="synonym">Jatropha manihot</name>
    <dbReference type="NCBI Taxonomy" id="3983"/>
    <lineage>
        <taxon>Eukaryota</taxon>
        <taxon>Viridiplantae</taxon>
        <taxon>Streptophyta</taxon>
        <taxon>Embryophyta</taxon>
        <taxon>Tracheophyta</taxon>
        <taxon>Spermatophyta</taxon>
        <taxon>Magnoliopsida</taxon>
        <taxon>eudicotyledons</taxon>
        <taxon>Gunneridae</taxon>
        <taxon>Pentapetalae</taxon>
        <taxon>rosids</taxon>
        <taxon>fabids</taxon>
        <taxon>Malpighiales</taxon>
        <taxon>Euphorbiaceae</taxon>
        <taxon>Crotonoideae</taxon>
        <taxon>Manihoteae</taxon>
        <taxon>Manihot</taxon>
    </lineage>
</organism>
<dbReference type="Gene3D" id="1.20.140.40">
    <property type="entry name" value="Invertase/pectin methylesterase inhibitor family protein"/>
    <property type="match status" value="1"/>
</dbReference>
<dbReference type="InterPro" id="IPR051955">
    <property type="entry name" value="PME_Inhibitor"/>
</dbReference>
<dbReference type="Proteomes" id="UP000091857">
    <property type="component" value="Chromosome 1"/>
</dbReference>
<comment type="similarity">
    <text evidence="6">Belongs to the PMEI family.</text>
</comment>
<protein>
    <recommendedName>
        <fullName evidence="8">Pectinesterase inhibitor domain-containing protein</fullName>
    </recommendedName>
</protein>
<keyword evidence="3" id="KW-0964">Secreted</keyword>
<dbReference type="GO" id="GO:0004857">
    <property type="term" value="F:enzyme inhibitor activity"/>
    <property type="evidence" value="ECO:0000318"/>
    <property type="project" value="GO_Central"/>
</dbReference>
<dbReference type="SUPFAM" id="SSF101148">
    <property type="entry name" value="Plant invertase/pectin methylesterase inhibitor"/>
    <property type="match status" value="1"/>
</dbReference>
<proteinExistence type="inferred from homology"/>
<dbReference type="GO" id="GO:0009827">
    <property type="term" value="P:plant-type cell wall modification"/>
    <property type="evidence" value="ECO:0000318"/>
    <property type="project" value="GO_Central"/>
</dbReference>
<dbReference type="EMBL" id="CM004387">
    <property type="protein sequence ID" value="OAY59963.1"/>
    <property type="molecule type" value="Genomic_DNA"/>
</dbReference>
<dbReference type="AlphaFoldDB" id="A0A2C9WKY5"/>
<feature type="chain" id="PRO_5012271316" description="Pectinesterase inhibitor domain-containing protein" evidence="7">
    <location>
        <begin position="29"/>
        <end position="193"/>
    </location>
</feature>
<keyword evidence="5" id="KW-1015">Disulfide bond</keyword>
<evidence type="ECO:0000256" key="2">
    <source>
        <dbReference type="ARBA" id="ARBA00022523"/>
    </source>
</evidence>
<evidence type="ECO:0000313" key="10">
    <source>
        <dbReference type="Proteomes" id="UP000091857"/>
    </source>
</evidence>
<evidence type="ECO:0000256" key="5">
    <source>
        <dbReference type="ARBA" id="ARBA00023157"/>
    </source>
</evidence>
<dbReference type="GO" id="GO:0009505">
    <property type="term" value="C:plant-type cell wall"/>
    <property type="evidence" value="ECO:0000318"/>
    <property type="project" value="GO_Central"/>
</dbReference>
<dbReference type="CDD" id="cd15798">
    <property type="entry name" value="PMEI-like_3"/>
    <property type="match status" value="1"/>
</dbReference>
<dbReference type="STRING" id="3983.A0A2C9WKY5"/>
<dbReference type="InterPro" id="IPR035513">
    <property type="entry name" value="Invertase/methylesterase_inhib"/>
</dbReference>
<dbReference type="OrthoDB" id="1430376at2759"/>
<sequence>MEAGPFLVYVLIATLILQFSTLTNSSSATQYIRTSCSNTTYPRLCYHSLSIYASEIKTNPKSLANTALNITLRATKSTSRLMKKMSRIHGLNPREAAAVADCVEVVGDSVYELQRSIGEMGHARGSNFFQVMADVQTWVSAALTDDNTCMDEFAGDSMNGNVKALARRHLVKIAHLTSNALALINNYASSYIN</sequence>
<dbReference type="PANTHER" id="PTHR31080">
    <property type="entry name" value="PECTINESTERASE INHIBITOR-LIKE"/>
    <property type="match status" value="1"/>
</dbReference>
<accession>A0A2C9WKY5</accession>
<evidence type="ECO:0000256" key="1">
    <source>
        <dbReference type="ARBA" id="ARBA00004271"/>
    </source>
</evidence>
<keyword evidence="10" id="KW-1185">Reference proteome</keyword>
<evidence type="ECO:0000313" key="9">
    <source>
        <dbReference type="EMBL" id="OAY59963.1"/>
    </source>
</evidence>
<evidence type="ECO:0000256" key="7">
    <source>
        <dbReference type="SAM" id="SignalP"/>
    </source>
</evidence>
<dbReference type="SMART" id="SM00856">
    <property type="entry name" value="PMEI"/>
    <property type="match status" value="1"/>
</dbReference>
<dbReference type="FunFam" id="1.20.140.40:FF:000006">
    <property type="entry name" value="Pectinesterase inhibitor 3"/>
    <property type="match status" value="1"/>
</dbReference>
<keyword evidence="2" id="KW-0052">Apoplast</keyword>
<evidence type="ECO:0000256" key="3">
    <source>
        <dbReference type="ARBA" id="ARBA00022525"/>
    </source>
</evidence>
<evidence type="ECO:0000259" key="8">
    <source>
        <dbReference type="SMART" id="SM00856"/>
    </source>
</evidence>
<dbReference type="PANTHER" id="PTHR31080:SF118">
    <property type="entry name" value="PECTINESTERASE INHIBITOR 10"/>
    <property type="match status" value="1"/>
</dbReference>
<dbReference type="GO" id="GO:0048046">
    <property type="term" value="C:apoplast"/>
    <property type="evidence" value="ECO:0007669"/>
    <property type="project" value="UniProtKB-SubCell"/>
</dbReference>
<comment type="subcellular location">
    <subcellularLocation>
        <location evidence="1">Secreted</location>
        <location evidence="1">Extracellular space</location>
        <location evidence="1">Apoplast</location>
    </subcellularLocation>
</comment>
<dbReference type="Pfam" id="PF04043">
    <property type="entry name" value="PMEI"/>
    <property type="match status" value="1"/>
</dbReference>
<gene>
    <name evidence="9" type="ORF">MANES_01G074850v8</name>
</gene>
<dbReference type="Gramene" id="Manes.01G074850.1.v8.1">
    <property type="protein sequence ID" value="Manes.01G074850.1.v8.1.CDS.1"/>
    <property type="gene ID" value="Manes.01G074850.v8.1"/>
</dbReference>
<name>A0A2C9WKY5_MANES</name>
<reference evidence="10" key="1">
    <citation type="journal article" date="2016" name="Nat. Biotechnol.">
        <title>Sequencing wild and cultivated cassava and related species reveals extensive interspecific hybridization and genetic diversity.</title>
        <authorList>
            <person name="Bredeson J.V."/>
            <person name="Lyons J.B."/>
            <person name="Prochnik S.E."/>
            <person name="Wu G.A."/>
            <person name="Ha C.M."/>
            <person name="Edsinger-Gonzales E."/>
            <person name="Grimwood J."/>
            <person name="Schmutz J."/>
            <person name="Rabbi I.Y."/>
            <person name="Egesi C."/>
            <person name="Nauluvula P."/>
            <person name="Lebot V."/>
            <person name="Ndunguru J."/>
            <person name="Mkamilo G."/>
            <person name="Bart R.S."/>
            <person name="Setter T.L."/>
            <person name="Gleadow R.M."/>
            <person name="Kulakow P."/>
            <person name="Ferguson M.E."/>
            <person name="Rounsley S."/>
            <person name="Rokhsar D.S."/>
        </authorList>
    </citation>
    <scope>NUCLEOTIDE SEQUENCE [LARGE SCALE GENOMIC DNA]</scope>
    <source>
        <strain evidence="10">cv. AM560-2</strain>
    </source>
</reference>
<dbReference type="InterPro" id="IPR006501">
    <property type="entry name" value="Pectinesterase_inhib_dom"/>
</dbReference>
<dbReference type="NCBIfam" id="TIGR01614">
    <property type="entry name" value="PME_inhib"/>
    <property type="match status" value="1"/>
</dbReference>
<feature type="domain" description="Pectinesterase inhibitor" evidence="8">
    <location>
        <begin position="27"/>
        <end position="183"/>
    </location>
</feature>
<feature type="signal peptide" evidence="7">
    <location>
        <begin position="1"/>
        <end position="28"/>
    </location>
</feature>
<evidence type="ECO:0000256" key="4">
    <source>
        <dbReference type="ARBA" id="ARBA00022729"/>
    </source>
</evidence>
<comment type="caution">
    <text evidence="9">The sequence shown here is derived from an EMBL/GenBank/DDBJ whole genome shotgun (WGS) entry which is preliminary data.</text>
</comment>